<reference evidence="2 3" key="1">
    <citation type="submission" date="2021-07" db="EMBL/GenBank/DDBJ databases">
        <authorList>
            <person name="Palmer J.M."/>
        </authorList>
    </citation>
    <scope>NUCLEOTIDE SEQUENCE [LARGE SCALE GENOMIC DNA]</scope>
    <source>
        <strain evidence="2 3">AT_MEX2019</strain>
        <tissue evidence="2">Muscle</tissue>
    </source>
</reference>
<sequence>MMEMISIALKSATVAAVRPLLMSFHLGDVLTHLSAAFKEALTLMILRAAQLWSSGDTEMTVMKSRSSSKETCCPPDEMYELLTQTDVERCQKSASSPVGNVPGRGHPGQVTSPTQDNTETHGPDIHVHTNTEGNLERPVNQTFWTVGGSRSKATHAQGQHANAMWKDPRPGFEPKTYTTALPTVPACTPGCSKCNGLSQNSEKDCLLQLSSRRS</sequence>
<keyword evidence="3" id="KW-1185">Reference proteome</keyword>
<name>A0ABU7ASU8_9TELE</name>
<dbReference type="EMBL" id="JAHUTI010029647">
    <property type="protein sequence ID" value="MED6241227.1"/>
    <property type="molecule type" value="Genomic_DNA"/>
</dbReference>
<proteinExistence type="predicted"/>
<organism evidence="2 3">
    <name type="scientific">Ataeniobius toweri</name>
    <dbReference type="NCBI Taxonomy" id="208326"/>
    <lineage>
        <taxon>Eukaryota</taxon>
        <taxon>Metazoa</taxon>
        <taxon>Chordata</taxon>
        <taxon>Craniata</taxon>
        <taxon>Vertebrata</taxon>
        <taxon>Euteleostomi</taxon>
        <taxon>Actinopterygii</taxon>
        <taxon>Neopterygii</taxon>
        <taxon>Teleostei</taxon>
        <taxon>Neoteleostei</taxon>
        <taxon>Acanthomorphata</taxon>
        <taxon>Ovalentaria</taxon>
        <taxon>Atherinomorphae</taxon>
        <taxon>Cyprinodontiformes</taxon>
        <taxon>Goodeidae</taxon>
        <taxon>Ataeniobius</taxon>
    </lineage>
</organism>
<accession>A0ABU7ASU8</accession>
<protein>
    <submittedName>
        <fullName evidence="2">Uncharacterized protein</fullName>
    </submittedName>
</protein>
<evidence type="ECO:0000313" key="3">
    <source>
        <dbReference type="Proteomes" id="UP001345963"/>
    </source>
</evidence>
<evidence type="ECO:0000313" key="2">
    <source>
        <dbReference type="EMBL" id="MED6241227.1"/>
    </source>
</evidence>
<evidence type="ECO:0000256" key="1">
    <source>
        <dbReference type="SAM" id="MobiDB-lite"/>
    </source>
</evidence>
<gene>
    <name evidence="2" type="ORF">ATANTOWER_004032</name>
</gene>
<feature type="region of interest" description="Disordered" evidence="1">
    <location>
        <begin position="93"/>
        <end position="123"/>
    </location>
</feature>
<comment type="caution">
    <text evidence="2">The sequence shown here is derived from an EMBL/GenBank/DDBJ whole genome shotgun (WGS) entry which is preliminary data.</text>
</comment>
<dbReference type="Proteomes" id="UP001345963">
    <property type="component" value="Unassembled WGS sequence"/>
</dbReference>